<dbReference type="Proteomes" id="UP000076532">
    <property type="component" value="Unassembled WGS sequence"/>
</dbReference>
<dbReference type="InterPro" id="IPR000719">
    <property type="entry name" value="Prot_kinase_dom"/>
</dbReference>
<dbReference type="PANTHER" id="PTHR44329">
    <property type="entry name" value="SERINE/THREONINE-PROTEIN KINASE TNNI3K-RELATED"/>
    <property type="match status" value="1"/>
</dbReference>
<dbReference type="PROSITE" id="PS50011">
    <property type="entry name" value="PROTEIN_KINASE_DOM"/>
    <property type="match status" value="1"/>
</dbReference>
<dbReference type="PRINTS" id="PR00109">
    <property type="entry name" value="TYRKINASE"/>
</dbReference>
<sequence length="240" mass="27167">MVAVKVIRSVWDRSYLERLNTRLLREARVWSQLKHPNITPFYGITFDLGVPSAPCLVSPYYANGSLFTYLKNYPDCDKMALIRQIAAGLSYLHQHDVVHGDIKTSNILVNDQHEASISDFGLSRILEYSGFTTKAVGGTCRWMAAELIDPEEDDGEPALTTATDVWAFGMTVLEILSGKLPFYWIKYDTAVILLVMRDGRPARERYPTISNAVWGILESCWRRDPEQRPGMRAISQSFGN</sequence>
<feature type="domain" description="Protein kinase" evidence="1">
    <location>
        <begin position="1"/>
        <end position="240"/>
    </location>
</feature>
<dbReference type="Gene3D" id="1.10.510.10">
    <property type="entry name" value="Transferase(Phosphotransferase) domain 1"/>
    <property type="match status" value="1"/>
</dbReference>
<evidence type="ECO:0000259" key="1">
    <source>
        <dbReference type="PROSITE" id="PS50011"/>
    </source>
</evidence>
<gene>
    <name evidence="2" type="ORF">FIBSPDRAFT_817429</name>
</gene>
<evidence type="ECO:0000313" key="2">
    <source>
        <dbReference type="EMBL" id="KZP28520.1"/>
    </source>
</evidence>
<proteinExistence type="predicted"/>
<evidence type="ECO:0000313" key="3">
    <source>
        <dbReference type="Proteomes" id="UP000076532"/>
    </source>
</evidence>
<protein>
    <submittedName>
        <fullName evidence="2">Kinase-like protein</fullName>
    </submittedName>
</protein>
<dbReference type="InterPro" id="IPR008271">
    <property type="entry name" value="Ser/Thr_kinase_AS"/>
</dbReference>
<keyword evidence="3" id="KW-1185">Reference proteome</keyword>
<dbReference type="SMART" id="SM00220">
    <property type="entry name" value="S_TKc"/>
    <property type="match status" value="1"/>
</dbReference>
<dbReference type="GO" id="GO:0004674">
    <property type="term" value="F:protein serine/threonine kinase activity"/>
    <property type="evidence" value="ECO:0007669"/>
    <property type="project" value="TreeGrafter"/>
</dbReference>
<dbReference type="InterPro" id="IPR011009">
    <property type="entry name" value="Kinase-like_dom_sf"/>
</dbReference>
<dbReference type="EMBL" id="KV417503">
    <property type="protein sequence ID" value="KZP28520.1"/>
    <property type="molecule type" value="Genomic_DNA"/>
</dbReference>
<dbReference type="InterPro" id="IPR051681">
    <property type="entry name" value="Ser/Thr_Kinases-Pseudokinases"/>
</dbReference>
<dbReference type="Pfam" id="PF07714">
    <property type="entry name" value="PK_Tyr_Ser-Thr"/>
    <property type="match status" value="1"/>
</dbReference>
<dbReference type="OrthoDB" id="346907at2759"/>
<dbReference type="AlphaFoldDB" id="A0A166RPZ2"/>
<dbReference type="PROSITE" id="PS00108">
    <property type="entry name" value="PROTEIN_KINASE_ST"/>
    <property type="match status" value="1"/>
</dbReference>
<dbReference type="GO" id="GO:0005524">
    <property type="term" value="F:ATP binding"/>
    <property type="evidence" value="ECO:0007669"/>
    <property type="project" value="InterPro"/>
</dbReference>
<name>A0A166RPZ2_9AGAM</name>
<dbReference type="InterPro" id="IPR001245">
    <property type="entry name" value="Ser-Thr/Tyr_kinase_cat_dom"/>
</dbReference>
<accession>A0A166RPZ2</accession>
<dbReference type="STRING" id="436010.A0A166RPZ2"/>
<reference evidence="2 3" key="1">
    <citation type="journal article" date="2016" name="Mol. Biol. Evol.">
        <title>Comparative Genomics of Early-Diverging Mushroom-Forming Fungi Provides Insights into the Origins of Lignocellulose Decay Capabilities.</title>
        <authorList>
            <person name="Nagy L.G."/>
            <person name="Riley R."/>
            <person name="Tritt A."/>
            <person name="Adam C."/>
            <person name="Daum C."/>
            <person name="Floudas D."/>
            <person name="Sun H."/>
            <person name="Yadav J.S."/>
            <person name="Pangilinan J."/>
            <person name="Larsson K.H."/>
            <person name="Matsuura K."/>
            <person name="Barry K."/>
            <person name="Labutti K."/>
            <person name="Kuo R."/>
            <person name="Ohm R.A."/>
            <person name="Bhattacharya S.S."/>
            <person name="Shirouzu T."/>
            <person name="Yoshinaga Y."/>
            <person name="Martin F.M."/>
            <person name="Grigoriev I.V."/>
            <person name="Hibbett D.S."/>
        </authorList>
    </citation>
    <scope>NUCLEOTIDE SEQUENCE [LARGE SCALE GENOMIC DNA]</scope>
    <source>
        <strain evidence="2 3">CBS 109695</strain>
    </source>
</reference>
<dbReference type="SUPFAM" id="SSF56112">
    <property type="entry name" value="Protein kinase-like (PK-like)"/>
    <property type="match status" value="1"/>
</dbReference>
<dbReference type="PIRSF" id="PIRSF000654">
    <property type="entry name" value="Integrin-linked_kinase"/>
    <property type="match status" value="1"/>
</dbReference>
<organism evidence="2 3">
    <name type="scientific">Athelia psychrophila</name>
    <dbReference type="NCBI Taxonomy" id="1759441"/>
    <lineage>
        <taxon>Eukaryota</taxon>
        <taxon>Fungi</taxon>
        <taxon>Dikarya</taxon>
        <taxon>Basidiomycota</taxon>
        <taxon>Agaricomycotina</taxon>
        <taxon>Agaricomycetes</taxon>
        <taxon>Agaricomycetidae</taxon>
        <taxon>Atheliales</taxon>
        <taxon>Atheliaceae</taxon>
        <taxon>Athelia</taxon>
    </lineage>
</organism>